<dbReference type="Gene3D" id="1.10.10.60">
    <property type="entry name" value="Homeodomain-like"/>
    <property type="match status" value="1"/>
</dbReference>
<comment type="caution">
    <text evidence="1">The sequence shown here is derived from an EMBL/GenBank/DDBJ whole genome shotgun (WGS) entry which is preliminary data.</text>
</comment>
<dbReference type="SUPFAM" id="SSF46689">
    <property type="entry name" value="Homeodomain-like"/>
    <property type="match status" value="1"/>
</dbReference>
<accession>A0ABT8FLJ9</accession>
<gene>
    <name evidence="1" type="ORF">QWY28_21225</name>
</gene>
<dbReference type="RefSeq" id="WP_300954832.1">
    <property type="nucleotide sequence ID" value="NZ_JAUHJQ010000014.1"/>
</dbReference>
<name>A0ABT8FLJ9_9ACTN</name>
<dbReference type="EMBL" id="JAUHJQ010000014">
    <property type="protein sequence ID" value="MDN4175499.1"/>
    <property type="molecule type" value="Genomic_DNA"/>
</dbReference>
<dbReference type="Proteomes" id="UP001168620">
    <property type="component" value="Unassembled WGS sequence"/>
</dbReference>
<reference evidence="1" key="1">
    <citation type="submission" date="2023-06" db="EMBL/GenBank/DDBJ databases">
        <title>Draft genome sequence of Nocardioides sp. SOB77.</title>
        <authorList>
            <person name="Zhang G."/>
        </authorList>
    </citation>
    <scope>NUCLEOTIDE SEQUENCE</scope>
    <source>
        <strain evidence="1">SOB77</strain>
    </source>
</reference>
<dbReference type="InterPro" id="IPR009057">
    <property type="entry name" value="Homeodomain-like_sf"/>
</dbReference>
<proteinExistence type="predicted"/>
<keyword evidence="2" id="KW-1185">Reference proteome</keyword>
<organism evidence="1 2">
    <name type="scientific">Nocardioides oceani</name>
    <dbReference type="NCBI Taxonomy" id="3058369"/>
    <lineage>
        <taxon>Bacteria</taxon>
        <taxon>Bacillati</taxon>
        <taxon>Actinomycetota</taxon>
        <taxon>Actinomycetes</taxon>
        <taxon>Propionibacteriales</taxon>
        <taxon>Nocardioidaceae</taxon>
        <taxon>Nocardioides</taxon>
    </lineage>
</organism>
<sequence length="129" mass="13558">MHASWELIDAGGAAAVTLRRLADRLGIAPSSIVHQLTDRERLVSVLALRTSDAHLAGTEERVLEEGWARADQALGDAVEPAHSRERWVVLGRLRDDLGRATLAAAVAQLVAACAVSRSAATIASGSSAE</sequence>
<protein>
    <submittedName>
        <fullName evidence="1">TetR family transcriptional regulator</fullName>
    </submittedName>
</protein>
<evidence type="ECO:0000313" key="1">
    <source>
        <dbReference type="EMBL" id="MDN4175499.1"/>
    </source>
</evidence>
<evidence type="ECO:0000313" key="2">
    <source>
        <dbReference type="Proteomes" id="UP001168620"/>
    </source>
</evidence>